<dbReference type="GO" id="GO:0000056">
    <property type="term" value="P:ribosomal small subunit export from nucleus"/>
    <property type="evidence" value="ECO:0007669"/>
    <property type="project" value="TreeGrafter"/>
</dbReference>
<dbReference type="GO" id="GO:0000480">
    <property type="term" value="P:endonucleolytic cleavage in 5'-ETS of tricistronic rRNA transcript (SSU-rRNA, 5.8S rRNA, LSU-rRNA)"/>
    <property type="evidence" value="ECO:0007669"/>
    <property type="project" value="TreeGrafter"/>
</dbReference>
<dbReference type="PANTHER" id="PTHR13102:SF0">
    <property type="entry name" value="NUCLEOLAR PROTEIN 9"/>
    <property type="match status" value="1"/>
</dbReference>
<evidence type="ECO:0000313" key="7">
    <source>
        <dbReference type="Proteomes" id="UP000310189"/>
    </source>
</evidence>
<dbReference type="AlphaFoldDB" id="A0A4T0FSG0"/>
<dbReference type="GO" id="GO:0003723">
    <property type="term" value="F:RNA binding"/>
    <property type="evidence" value="ECO:0007669"/>
    <property type="project" value="InterPro"/>
</dbReference>
<feature type="compositionally biased region" description="Basic and acidic residues" evidence="5">
    <location>
        <begin position="533"/>
        <end position="549"/>
    </location>
</feature>
<accession>A0A4T0FSG0</accession>
<reference evidence="6 7" key="1">
    <citation type="submission" date="2019-03" db="EMBL/GenBank/DDBJ databases">
        <title>Sequencing 23 genomes of Wallemia ichthyophaga.</title>
        <authorList>
            <person name="Gostincar C."/>
        </authorList>
    </citation>
    <scope>NUCLEOTIDE SEQUENCE [LARGE SCALE GENOMIC DNA]</scope>
    <source>
        <strain evidence="6 7">EXF-5753</strain>
    </source>
</reference>
<feature type="compositionally biased region" description="Basic and acidic residues" evidence="5">
    <location>
        <begin position="744"/>
        <end position="774"/>
    </location>
</feature>
<dbReference type="InterPro" id="IPR040000">
    <property type="entry name" value="NOP9"/>
</dbReference>
<evidence type="ECO:0000313" key="6">
    <source>
        <dbReference type="EMBL" id="TIA91458.1"/>
    </source>
</evidence>
<dbReference type="Gene3D" id="1.25.10.10">
    <property type="entry name" value="Leucine-rich Repeat Variant"/>
    <property type="match status" value="2"/>
</dbReference>
<dbReference type="GO" id="GO:0030688">
    <property type="term" value="C:preribosome, small subunit precursor"/>
    <property type="evidence" value="ECO:0007669"/>
    <property type="project" value="TreeGrafter"/>
</dbReference>
<dbReference type="InterPro" id="IPR016024">
    <property type="entry name" value="ARM-type_fold"/>
</dbReference>
<feature type="region of interest" description="Disordered" evidence="5">
    <location>
        <begin position="724"/>
        <end position="780"/>
    </location>
</feature>
<comment type="caution">
    <text evidence="6">The sequence shown here is derived from an EMBL/GenBank/DDBJ whole genome shotgun (WGS) entry which is preliminary data.</text>
</comment>
<dbReference type="EMBL" id="SPNW01000012">
    <property type="protein sequence ID" value="TIA91458.1"/>
    <property type="molecule type" value="Genomic_DNA"/>
</dbReference>
<sequence length="780" mass="86978">MTSKNPNASTSESAIIDFSPAIFDFVVMIVEQIRKRGKKISKKAVEEQQPTEAISGAAVQEQSAAPDWIVDSQQASTPFGDLNPDLKSYLRDMDQRLTDGSTADNDEYAMMMEATLTEMASNELALSTDPECALMVEHMIKRMGDFEKRVFADALMGEINTVISNRFGSHVIETFFECSKGTIMRESSGDIAQPPKDANGEGAGELRTITKLVAEIIDEIIPKIGDLILNPHATYPIRYLLHLLSGDVSDSVMKRSKKSQNWLSRHDNFDAMNEQQQEEYYRPPKHFKELFNKLRRALFDSFTSPAEIRAFGVSDHGAPILQLLLRYEKNNKENESADSFLDSWMDGLIGQIQSDGSKDAKPSSHVTTTLLDTTASHTTEVAIDCSSSSVFEVIWRLYFTGKGGVRCMKHPVGNFVYAKALKRMGSDEELSDAFIKEHFAAAVSTLRDNGGKLIKTNRSGPLIASCEVAVARDAYKAEVVAAILHCFGLNTSSTAQAQHVIPCLLEMKRWKSYRRFHKDVFENNEQDDEGSSDDEKAAPSKRGDKEETGKVDTFTAAGAHLVLALYNLGSPHNDQILNSVIGLDVEKLLDICGSSPASRIIDGVIDSDAVAFKYKHKLRLKLLGCYHLLADMRVGSRVAEKIYETSDGYFREKIATSLLAHEDFLAGSPFGKYMSRKVNLSLYRRRKEDWREQISAEIKNAGLIKTNNIKKGPRVFNGQIASESLQAGQSEDSRGPAPARKRKSRDEKDNDNGGEEGEAKTDTRSRQEKREEKRQKKYQK</sequence>
<evidence type="ECO:0000256" key="2">
    <source>
        <dbReference type="ARBA" id="ARBA00022737"/>
    </source>
</evidence>
<keyword evidence="2" id="KW-0677">Repeat</keyword>
<evidence type="ECO:0000256" key="1">
    <source>
        <dbReference type="ARBA" id="ARBA00016427"/>
    </source>
</evidence>
<keyword evidence="7" id="KW-1185">Reference proteome</keyword>
<evidence type="ECO:0000256" key="5">
    <source>
        <dbReference type="SAM" id="MobiDB-lite"/>
    </source>
</evidence>
<evidence type="ECO:0000256" key="3">
    <source>
        <dbReference type="ARBA" id="ARBA00030932"/>
    </source>
</evidence>
<dbReference type="Pfam" id="PF22493">
    <property type="entry name" value="PUF_NOP9"/>
    <property type="match status" value="1"/>
</dbReference>
<dbReference type="GO" id="GO:0000472">
    <property type="term" value="P:endonucleolytic cleavage to generate mature 5'-end of SSU-rRNA from (SSU-rRNA, 5.8S rRNA, LSU-rRNA)"/>
    <property type="evidence" value="ECO:0007669"/>
    <property type="project" value="TreeGrafter"/>
</dbReference>
<dbReference type="Proteomes" id="UP000310189">
    <property type="component" value="Unassembled WGS sequence"/>
</dbReference>
<dbReference type="GO" id="GO:0030686">
    <property type="term" value="C:90S preribosome"/>
    <property type="evidence" value="ECO:0007669"/>
    <property type="project" value="TreeGrafter"/>
</dbReference>
<proteinExistence type="predicted"/>
<dbReference type="OrthoDB" id="392571at2759"/>
<name>A0A4T0FSG0_9BASI</name>
<gene>
    <name evidence="6" type="ORF">E3P99_01050</name>
</gene>
<dbReference type="SUPFAM" id="SSF48371">
    <property type="entry name" value="ARM repeat"/>
    <property type="match status" value="2"/>
</dbReference>
<dbReference type="InterPro" id="IPR001313">
    <property type="entry name" value="Pumilio_RNA-bd_rpt"/>
</dbReference>
<organism evidence="6 7">
    <name type="scientific">Wallemia hederae</name>
    <dbReference type="NCBI Taxonomy" id="1540922"/>
    <lineage>
        <taxon>Eukaryota</taxon>
        <taxon>Fungi</taxon>
        <taxon>Dikarya</taxon>
        <taxon>Basidiomycota</taxon>
        <taxon>Wallemiomycotina</taxon>
        <taxon>Wallemiomycetes</taxon>
        <taxon>Wallemiales</taxon>
        <taxon>Wallemiaceae</taxon>
        <taxon>Wallemia</taxon>
    </lineage>
</organism>
<dbReference type="GO" id="GO:0000447">
    <property type="term" value="P:endonucleolytic cleavage in ITS1 to separate SSU-rRNA from 5.8S rRNA and LSU-rRNA from tricistronic rRNA transcript (SSU-rRNA, 5.8S rRNA, LSU-rRNA)"/>
    <property type="evidence" value="ECO:0007669"/>
    <property type="project" value="TreeGrafter"/>
</dbReference>
<feature type="compositionally biased region" description="Acidic residues" evidence="5">
    <location>
        <begin position="522"/>
        <end position="532"/>
    </location>
</feature>
<feature type="region of interest" description="Disordered" evidence="5">
    <location>
        <begin position="522"/>
        <end position="549"/>
    </location>
</feature>
<dbReference type="SMART" id="SM00025">
    <property type="entry name" value="Pumilio"/>
    <property type="match status" value="3"/>
</dbReference>
<dbReference type="InterPro" id="IPR011989">
    <property type="entry name" value="ARM-like"/>
</dbReference>
<dbReference type="PANTHER" id="PTHR13102">
    <property type="entry name" value="NUCLEOLAR PROTEIN 9"/>
    <property type="match status" value="1"/>
</dbReference>
<evidence type="ECO:0000256" key="4">
    <source>
        <dbReference type="ARBA" id="ARBA00031929"/>
    </source>
</evidence>
<protein>
    <recommendedName>
        <fullName evidence="1">Nucleolar protein 9</fullName>
    </recommendedName>
    <alternativeName>
        <fullName evidence="3 4">Pumilio domain-containing protein NOP9</fullName>
    </alternativeName>
</protein>
<dbReference type="GO" id="GO:0005730">
    <property type="term" value="C:nucleolus"/>
    <property type="evidence" value="ECO:0007669"/>
    <property type="project" value="TreeGrafter"/>
</dbReference>